<dbReference type="PANTHER" id="PTHR32089:SF114">
    <property type="entry name" value="METHYL-ACCEPTING CHEMOTAXIS PROTEIN MCPB"/>
    <property type="match status" value="1"/>
</dbReference>
<keyword evidence="4" id="KW-1133">Transmembrane helix</keyword>
<evidence type="ECO:0000256" key="2">
    <source>
        <dbReference type="ARBA" id="ARBA00029447"/>
    </source>
</evidence>
<dbReference type="InterPro" id="IPR004089">
    <property type="entry name" value="MCPsignal_dom"/>
</dbReference>
<keyword evidence="4" id="KW-0472">Membrane</keyword>
<dbReference type="InterPro" id="IPR013587">
    <property type="entry name" value="Nitrate/nitrite_sensing"/>
</dbReference>
<feature type="domain" description="HAMP" evidence="6">
    <location>
        <begin position="327"/>
        <end position="380"/>
    </location>
</feature>
<accession>A0ABS2WRE0</accession>
<dbReference type="PROSITE" id="PS50906">
    <property type="entry name" value="NIT"/>
    <property type="match status" value="1"/>
</dbReference>
<dbReference type="EMBL" id="JAFHKK010000009">
    <property type="protein sequence ID" value="MBN2964242.1"/>
    <property type="molecule type" value="Genomic_DNA"/>
</dbReference>
<dbReference type="InterPro" id="IPR004090">
    <property type="entry name" value="Chemotax_Me-accpt_rcpt"/>
</dbReference>
<dbReference type="SUPFAM" id="SSF58104">
    <property type="entry name" value="Methyl-accepting chemotaxis protein (MCP) signaling domain"/>
    <property type="match status" value="1"/>
</dbReference>
<keyword evidence="4" id="KW-0812">Transmembrane</keyword>
<dbReference type="PANTHER" id="PTHR32089">
    <property type="entry name" value="METHYL-ACCEPTING CHEMOTAXIS PROTEIN MCPB"/>
    <property type="match status" value="1"/>
</dbReference>
<feature type="domain" description="NIT" evidence="7">
    <location>
        <begin position="50"/>
        <end position="300"/>
    </location>
</feature>
<sequence>MIQLGIKSKLLALTFIPLIGLVYLTATKVVDDYRFNTQLTQVHALVEMSKSISLLIHETQKERGMSAGFTGSKGAQFAQTLPAQRSATDKQVGAFKRVASLVDFSVYPSSFKEEVDALLEDLSQLANMRERVSALELPLGQVVKYYTDMNNKMLDITAYAATLSPKNDVTRALVAYTAYLKAKERAGVERAVLSGTFGADRFAPGMFERVITLIAEQASYMSVFYDNTTAQVRGYYAQAQKHPSFAEVARLRNLAISKGSEGNFGVNAESWFATMTEKIDQLKEVDDKISQEIDAVMAAHKSTALTDALIGSAIFLFSLVIGWVIARDIQRRVNALRKTILDVATSKDLGRRIHSNVQDEFSGIYTSLGEFVEGLHGVITKTQEGARQNVAVSGELASAFGQILTNITREVDIIKENSSEALALKKALLGVSKEANTTQGEMLEAHKQLEHARVLIVNTIEKVSENSHMEMELAGKLTQLSHDAEQVKSVLDVIADIAEQTNLLALNAAIEAARAGEHGRGFAVVADEVRKLAEKTQKSLIEINATINVIVQSIVDTSGEMNAGTQRVRVLVEQTDEVQSEVEAVSATMGTAAKSITETTQAVNQSAGLMDAFVRKLETLQDISASNSTSISEADKVAKEVATLSHELIAMLAQFKTSTPK</sequence>
<evidence type="ECO:0000259" key="7">
    <source>
        <dbReference type="PROSITE" id="PS50906"/>
    </source>
</evidence>
<keyword evidence="9" id="KW-1185">Reference proteome</keyword>
<reference evidence="9" key="1">
    <citation type="submission" date="2021-02" db="EMBL/GenBank/DDBJ databases">
        <title>Sulfurospirillum tamanensis sp. nov.</title>
        <authorList>
            <person name="Merkel A.Y."/>
        </authorList>
    </citation>
    <scope>NUCLEOTIDE SEQUENCE [LARGE SCALE GENOMIC DNA]</scope>
    <source>
        <strain evidence="9">T05b</strain>
    </source>
</reference>
<feature type="domain" description="Methyl-accepting transducer" evidence="5">
    <location>
        <begin position="385"/>
        <end position="621"/>
    </location>
</feature>
<dbReference type="Pfam" id="PF00015">
    <property type="entry name" value="MCPsignal"/>
    <property type="match status" value="1"/>
</dbReference>
<dbReference type="PROSITE" id="PS50111">
    <property type="entry name" value="CHEMOTAXIS_TRANSDUC_2"/>
    <property type="match status" value="1"/>
</dbReference>
<dbReference type="InterPro" id="IPR003660">
    <property type="entry name" value="HAMP_dom"/>
</dbReference>
<evidence type="ECO:0000313" key="9">
    <source>
        <dbReference type="Proteomes" id="UP000703590"/>
    </source>
</evidence>
<comment type="caution">
    <text evidence="8">The sequence shown here is derived from an EMBL/GenBank/DDBJ whole genome shotgun (WGS) entry which is preliminary data.</text>
</comment>
<dbReference type="PROSITE" id="PS50885">
    <property type="entry name" value="HAMP"/>
    <property type="match status" value="1"/>
</dbReference>
<gene>
    <name evidence="8" type="ORF">JWV37_05585</name>
</gene>
<comment type="similarity">
    <text evidence="2">Belongs to the methyl-accepting chemotaxis (MCP) protein family.</text>
</comment>
<proteinExistence type="inferred from homology"/>
<evidence type="ECO:0000256" key="1">
    <source>
        <dbReference type="ARBA" id="ARBA00023224"/>
    </source>
</evidence>
<name>A0ABS2WRE0_9BACT</name>
<organism evidence="8 9">
    <name type="scientific">Sulfurospirillum tamanense</name>
    <dbReference type="NCBI Taxonomy" id="2813362"/>
    <lineage>
        <taxon>Bacteria</taxon>
        <taxon>Pseudomonadati</taxon>
        <taxon>Campylobacterota</taxon>
        <taxon>Epsilonproteobacteria</taxon>
        <taxon>Campylobacterales</taxon>
        <taxon>Sulfurospirillaceae</taxon>
        <taxon>Sulfurospirillum</taxon>
    </lineage>
</organism>
<evidence type="ECO:0000313" key="8">
    <source>
        <dbReference type="EMBL" id="MBN2964242.1"/>
    </source>
</evidence>
<reference evidence="8 9" key="2">
    <citation type="submission" date="2021-02" db="EMBL/GenBank/DDBJ databases">
        <title>Sulfurospirillum tamanensis sp. nov.</title>
        <authorList>
            <person name="Frolova A."/>
            <person name="Merkel A."/>
            <person name="Slobodkin A."/>
        </authorList>
    </citation>
    <scope>NUCLEOTIDE SEQUENCE [LARGE SCALE GENOMIC DNA]</scope>
    <source>
        <strain evidence="8 9">T05b</strain>
    </source>
</reference>
<dbReference type="RefSeq" id="WP_205458792.1">
    <property type="nucleotide sequence ID" value="NZ_JAFHKK010000009.1"/>
</dbReference>
<feature type="transmembrane region" description="Helical" evidence="4">
    <location>
        <begin position="308"/>
        <end position="326"/>
    </location>
</feature>
<evidence type="ECO:0000256" key="3">
    <source>
        <dbReference type="PROSITE-ProRule" id="PRU00284"/>
    </source>
</evidence>
<dbReference type="SMART" id="SM00283">
    <property type="entry name" value="MA"/>
    <property type="match status" value="1"/>
</dbReference>
<dbReference type="Proteomes" id="UP000703590">
    <property type="component" value="Unassembled WGS sequence"/>
</dbReference>
<evidence type="ECO:0000259" key="5">
    <source>
        <dbReference type="PROSITE" id="PS50111"/>
    </source>
</evidence>
<dbReference type="Gene3D" id="1.10.287.950">
    <property type="entry name" value="Methyl-accepting chemotaxis protein"/>
    <property type="match status" value="1"/>
</dbReference>
<dbReference type="Pfam" id="PF08376">
    <property type="entry name" value="NIT"/>
    <property type="match status" value="1"/>
</dbReference>
<evidence type="ECO:0000259" key="6">
    <source>
        <dbReference type="PROSITE" id="PS50885"/>
    </source>
</evidence>
<evidence type="ECO:0000256" key="4">
    <source>
        <dbReference type="SAM" id="Phobius"/>
    </source>
</evidence>
<dbReference type="PRINTS" id="PR00260">
    <property type="entry name" value="CHEMTRNSDUCR"/>
</dbReference>
<reference evidence="8 9" key="3">
    <citation type="submission" date="2021-02" db="EMBL/GenBank/DDBJ databases">
        <authorList>
            <person name="Merkel A.Y."/>
        </authorList>
    </citation>
    <scope>NUCLEOTIDE SEQUENCE [LARGE SCALE GENOMIC DNA]</scope>
    <source>
        <strain evidence="8 9">T05b</strain>
    </source>
</reference>
<keyword evidence="1 3" id="KW-0807">Transducer</keyword>
<protein>
    <submittedName>
        <fullName evidence="8">Methyl-accepting chemotaxis protein</fullName>
    </submittedName>
</protein>
<dbReference type="InterPro" id="IPR010910">
    <property type="entry name" value="Nitrate/nitrite_sensing_bac"/>
</dbReference>
<dbReference type="SMART" id="SM00304">
    <property type="entry name" value="HAMP"/>
    <property type="match status" value="2"/>
</dbReference>